<evidence type="ECO:0000256" key="1">
    <source>
        <dbReference type="SAM" id="MobiDB-lite"/>
    </source>
</evidence>
<name>A0A176WE11_MARPO</name>
<dbReference type="GO" id="GO:0006952">
    <property type="term" value="P:defense response"/>
    <property type="evidence" value="ECO:0007669"/>
    <property type="project" value="InterPro"/>
</dbReference>
<evidence type="ECO:0000313" key="3">
    <source>
        <dbReference type="EMBL" id="OAE30505.1"/>
    </source>
</evidence>
<proteinExistence type="predicted"/>
<feature type="compositionally biased region" description="Basic and acidic residues" evidence="1">
    <location>
        <begin position="65"/>
        <end position="84"/>
    </location>
</feature>
<reference evidence="3" key="1">
    <citation type="submission" date="2016-03" db="EMBL/GenBank/DDBJ databases">
        <title>Mechanisms controlling the formation of the plant cell surface in tip-growing cells are functionally conserved among land plants.</title>
        <authorList>
            <person name="Honkanen S."/>
            <person name="Jones V.A."/>
            <person name="Morieri G."/>
            <person name="Champion C."/>
            <person name="Hetherington A.J."/>
            <person name="Kelly S."/>
            <person name="Saint-Marcoux D."/>
            <person name="Proust H."/>
            <person name="Prescott H."/>
            <person name="Dolan L."/>
        </authorList>
    </citation>
    <scope>NUCLEOTIDE SEQUENCE [LARGE SCALE GENOMIC DNA]</scope>
    <source>
        <tissue evidence="3">Whole gametophyte</tissue>
    </source>
</reference>
<dbReference type="EMBL" id="LVLJ01001309">
    <property type="protein sequence ID" value="OAE30505.1"/>
    <property type="molecule type" value="Genomic_DNA"/>
</dbReference>
<dbReference type="Proteomes" id="UP000077202">
    <property type="component" value="Unassembled WGS sequence"/>
</dbReference>
<evidence type="ECO:0000259" key="2">
    <source>
        <dbReference type="PROSITE" id="PS50004"/>
    </source>
</evidence>
<dbReference type="Pfam" id="PF00168">
    <property type="entry name" value="C2"/>
    <property type="match status" value="1"/>
</dbReference>
<evidence type="ECO:0000313" key="4">
    <source>
        <dbReference type="Proteomes" id="UP000077202"/>
    </source>
</evidence>
<dbReference type="Gene3D" id="2.60.40.150">
    <property type="entry name" value="C2 domain"/>
    <property type="match status" value="1"/>
</dbReference>
<dbReference type="InterPro" id="IPR000008">
    <property type="entry name" value="C2_dom"/>
</dbReference>
<comment type="caution">
    <text evidence="3">The sequence shown here is derived from an EMBL/GenBank/DDBJ whole genome shotgun (WGS) entry which is preliminary data.</text>
</comment>
<protein>
    <recommendedName>
        <fullName evidence="2">C2 domain-containing protein</fullName>
    </recommendedName>
</protein>
<dbReference type="InterPro" id="IPR044750">
    <property type="entry name" value="C2_SRC2/BAP"/>
</dbReference>
<dbReference type="SMART" id="SM00239">
    <property type="entry name" value="C2"/>
    <property type="match status" value="1"/>
</dbReference>
<dbReference type="AlphaFoldDB" id="A0A176WE11"/>
<dbReference type="InterPro" id="IPR035892">
    <property type="entry name" value="C2_domain_sf"/>
</dbReference>
<organism evidence="3 4">
    <name type="scientific">Marchantia polymorpha subsp. ruderalis</name>
    <dbReference type="NCBI Taxonomy" id="1480154"/>
    <lineage>
        <taxon>Eukaryota</taxon>
        <taxon>Viridiplantae</taxon>
        <taxon>Streptophyta</taxon>
        <taxon>Embryophyta</taxon>
        <taxon>Marchantiophyta</taxon>
        <taxon>Marchantiopsida</taxon>
        <taxon>Marchantiidae</taxon>
        <taxon>Marchantiales</taxon>
        <taxon>Marchantiaceae</taxon>
        <taxon>Marchantia</taxon>
    </lineage>
</organism>
<dbReference type="SUPFAM" id="SSF49562">
    <property type="entry name" value="C2 domain (Calcium/lipid-binding domain, CaLB)"/>
    <property type="match status" value="1"/>
</dbReference>
<dbReference type="PROSITE" id="PS50004">
    <property type="entry name" value="C2"/>
    <property type="match status" value="1"/>
</dbReference>
<feature type="domain" description="C2" evidence="2">
    <location>
        <begin position="68"/>
        <end position="191"/>
    </location>
</feature>
<dbReference type="PANTHER" id="PTHR32246">
    <property type="entry name" value="INGRESSION PROTEIN FIC1"/>
    <property type="match status" value="1"/>
</dbReference>
<dbReference type="CDD" id="cd04051">
    <property type="entry name" value="C2_SRC2_like"/>
    <property type="match status" value="1"/>
</dbReference>
<dbReference type="PANTHER" id="PTHR32246:SF173">
    <property type="entry name" value="C2 DOMAIN-CONTAINING PROTEIN"/>
    <property type="match status" value="1"/>
</dbReference>
<sequence>MAAERRFVGAAGATSPFGDTPQGAVAWKGLDELSARGRSYGRELTSGSSDDVAAEPRHPQQSSSDSRHRERERERERERMSSTFEERTVELNIVSAVDLKKVKTLGEQHCYVVAFVYRNQQKATKADQTGGLNPVWNATLALTCDEQLLRSRDSFLTVEIHSHGTLRNKLVGSVTVPLHELLARDGQKASDQVMAFQVLRPSGKPKGTLNMAVRLGEVRTVQRYQSQQQMPFGGMGLQQGQYPAAGFSAAGPSYRPPFTPQPQQYGAMGYPPMMQQPQMMYGGASNMGMGMGGYGGGYGGYPQQRQRRSGGMGFGTGLMGGALGGLLVGDMLNDFGDNDCGDYGGGDGGDMGDMGGE</sequence>
<feature type="region of interest" description="Disordered" evidence="1">
    <location>
        <begin position="38"/>
        <end position="84"/>
    </location>
</feature>
<accession>A0A176WE11</accession>
<gene>
    <name evidence="3" type="ORF">AXG93_2572s1000</name>
</gene>
<feature type="region of interest" description="Disordered" evidence="1">
    <location>
        <begin position="1"/>
        <end position="23"/>
    </location>
</feature>
<keyword evidence="4" id="KW-1185">Reference proteome</keyword>